<name>Q7MKK5_VIBVY</name>
<accession>Q7MKK5</accession>
<evidence type="ECO:0000313" key="1">
    <source>
        <dbReference type="EMBL" id="BAC94542.1"/>
    </source>
</evidence>
<protein>
    <submittedName>
        <fullName evidence="1">Uncharacterized protein</fullName>
    </submittedName>
</protein>
<reference evidence="1 2" key="1">
    <citation type="journal article" date="2003" name="Genome Res.">
        <title>Comparative genome analysis of Vibrio vulnificus, a marine pathogen.</title>
        <authorList>
            <person name="Chen C.Y."/>
            <person name="Wu K.M."/>
            <person name="Chang Y.C."/>
            <person name="Chang C.H."/>
            <person name="Tsai H.C."/>
            <person name="Liao T.L."/>
            <person name="Liu Y.M."/>
            <person name="Chen H.J."/>
            <person name="Shen A.B."/>
            <person name="Li J.C."/>
            <person name="Su T.L."/>
            <person name="Shao C.P."/>
            <person name="Lee C.T."/>
            <person name="Hor L.I."/>
            <person name="Tsai S.F."/>
        </authorList>
    </citation>
    <scope>NUCLEOTIDE SEQUENCE [LARGE SCALE GENOMIC DNA]</scope>
    <source>
        <strain evidence="1 2">YJ016</strain>
    </source>
</reference>
<dbReference type="AlphaFoldDB" id="Q7MKK5"/>
<sequence length="52" mass="6274">MAFLVCSEFWWLKWSAESWFMRHSPLNAGIGVCFSVNNKEQRRYLMQFKSIL</sequence>
<dbReference type="HOGENOM" id="CLU_3086159_0_0_6"/>
<evidence type="ECO:0000313" key="2">
    <source>
        <dbReference type="Proteomes" id="UP000002675"/>
    </source>
</evidence>
<dbReference type="EMBL" id="BA000037">
    <property type="protein sequence ID" value="BAC94542.1"/>
    <property type="molecule type" value="Genomic_DNA"/>
</dbReference>
<proteinExistence type="predicted"/>
<dbReference type="KEGG" id="vvy:VV1778"/>
<organism evidence="1 2">
    <name type="scientific">Vibrio vulnificus (strain YJ016)</name>
    <dbReference type="NCBI Taxonomy" id="196600"/>
    <lineage>
        <taxon>Bacteria</taxon>
        <taxon>Pseudomonadati</taxon>
        <taxon>Pseudomonadota</taxon>
        <taxon>Gammaproteobacteria</taxon>
        <taxon>Vibrionales</taxon>
        <taxon>Vibrionaceae</taxon>
        <taxon>Vibrio</taxon>
    </lineage>
</organism>
<gene>
    <name evidence="1" type="ordered locus">VV1778</name>
</gene>
<dbReference type="Proteomes" id="UP000002675">
    <property type="component" value="Chromosome I"/>
</dbReference>